<dbReference type="GO" id="GO:0005938">
    <property type="term" value="C:cell cortex"/>
    <property type="evidence" value="ECO:0007669"/>
    <property type="project" value="InterPro"/>
</dbReference>
<proteinExistence type="predicted"/>
<gene>
    <name evidence="4" type="ORF">O0I10_010932</name>
</gene>
<evidence type="ECO:0000313" key="5">
    <source>
        <dbReference type="Proteomes" id="UP001234581"/>
    </source>
</evidence>
<dbReference type="GO" id="GO:0005739">
    <property type="term" value="C:mitochondrion"/>
    <property type="evidence" value="ECO:0007669"/>
    <property type="project" value="TreeGrafter"/>
</dbReference>
<dbReference type="AlphaFoldDB" id="A0AAD7UUL8"/>
<dbReference type="SUPFAM" id="SSF50729">
    <property type="entry name" value="PH domain-like"/>
    <property type="match status" value="1"/>
</dbReference>
<feature type="compositionally biased region" description="Polar residues" evidence="2">
    <location>
        <begin position="7"/>
        <end position="25"/>
    </location>
</feature>
<feature type="region of interest" description="Disordered" evidence="2">
    <location>
        <begin position="683"/>
        <end position="726"/>
    </location>
</feature>
<evidence type="ECO:0000313" key="4">
    <source>
        <dbReference type="EMBL" id="KAJ8653386.1"/>
    </source>
</evidence>
<feature type="domain" description="Pleckstrin homology" evidence="3">
    <location>
        <begin position="851"/>
        <end position="962"/>
    </location>
</feature>
<feature type="compositionally biased region" description="Low complexity" evidence="2">
    <location>
        <begin position="99"/>
        <end position="114"/>
    </location>
</feature>
<feature type="region of interest" description="Disordered" evidence="2">
    <location>
        <begin position="968"/>
        <end position="1028"/>
    </location>
</feature>
<evidence type="ECO:0000259" key="3">
    <source>
        <dbReference type="Pfam" id="PF12814"/>
    </source>
</evidence>
<feature type="compositionally biased region" description="Acidic residues" evidence="2">
    <location>
        <begin position="1019"/>
        <end position="1028"/>
    </location>
</feature>
<comment type="caution">
    <text evidence="4">The sequence shown here is derived from an EMBL/GenBank/DDBJ whole genome shotgun (WGS) entry which is preliminary data.</text>
</comment>
<feature type="region of interest" description="Disordered" evidence="2">
    <location>
        <begin position="592"/>
        <end position="637"/>
    </location>
</feature>
<dbReference type="EMBL" id="JARTCD010000079">
    <property type="protein sequence ID" value="KAJ8653386.1"/>
    <property type="molecule type" value="Genomic_DNA"/>
</dbReference>
<dbReference type="Proteomes" id="UP001234581">
    <property type="component" value="Unassembled WGS sequence"/>
</dbReference>
<dbReference type="GeneID" id="83218334"/>
<dbReference type="GO" id="GO:0000226">
    <property type="term" value="P:microtubule cytoskeleton organization"/>
    <property type="evidence" value="ECO:0007669"/>
    <property type="project" value="TreeGrafter"/>
</dbReference>
<dbReference type="GO" id="GO:0032065">
    <property type="term" value="P:maintenance of protein location in cell cortex"/>
    <property type="evidence" value="ECO:0007669"/>
    <property type="project" value="InterPro"/>
</dbReference>
<feature type="compositionally biased region" description="Basic residues" evidence="2">
    <location>
        <begin position="429"/>
        <end position="445"/>
    </location>
</feature>
<accession>A0AAD7UUL8</accession>
<dbReference type="PANTHER" id="PTHR28190:SF2">
    <property type="entry name" value="MIGRATION PROTEIN, PUTATIVE (AFU_ORTHOLOGUE AFUA_2G07730)-RELATED"/>
    <property type="match status" value="1"/>
</dbReference>
<dbReference type="Pfam" id="PF12814">
    <property type="entry name" value="Mcp5_PH"/>
    <property type="match status" value="1"/>
</dbReference>
<feature type="compositionally biased region" description="Low complexity" evidence="2">
    <location>
        <begin position="602"/>
        <end position="617"/>
    </location>
</feature>
<protein>
    <recommendedName>
        <fullName evidence="3">Pleckstrin homology domain-containing protein</fullName>
    </recommendedName>
</protein>
<dbReference type="GO" id="GO:0005543">
    <property type="term" value="F:phospholipid binding"/>
    <property type="evidence" value="ECO:0007669"/>
    <property type="project" value="InterPro"/>
</dbReference>
<feature type="compositionally biased region" description="Polar residues" evidence="2">
    <location>
        <begin position="592"/>
        <end position="601"/>
    </location>
</feature>
<keyword evidence="5" id="KW-1185">Reference proteome</keyword>
<evidence type="ECO:0000256" key="1">
    <source>
        <dbReference type="SAM" id="Coils"/>
    </source>
</evidence>
<name>A0AAD7UUL8_9FUNG</name>
<feature type="region of interest" description="Disordered" evidence="2">
    <location>
        <begin position="1"/>
        <end position="28"/>
    </location>
</feature>
<feature type="compositionally biased region" description="Low complexity" evidence="2">
    <location>
        <begin position="995"/>
        <end position="1006"/>
    </location>
</feature>
<sequence>MTPPQPQVSISSTPALSSTCTQTTRQRLERQLAEHENRFKEPNSRIKKKLLAGQINQLKERLQELDKQDNATTEEEAISGSLRVGRNHHHPSSSSALRPGLEGSSSTTESSSLLPLPPPLTGSTTPTKRRAKVPDMDRRKPDIEFATEIGQGLLLEVRKMQALLQQKEEQLSQIQIQKAEMERAAENLAKQLRQREEAEEHLKEETWNLELSKQELTSQVTDLQQDLSRITSDYARASKQVNDLRQDIERMQDKEEKLNGMVEDMKTRHQHDMSTIRRQYASVQREKLDQQKQIDALTSELAIARAHSRITKRRQQDTPALGIDEADSVSPETSGNEKDAYRNSPNTTSSPPSSPKQTPTRNQALELDTLKASLAHAHRMVSNLRSNLHKEKMEKFELRKLLSESQETIEQLQNDPASWIDQPSSSQRTQRKTRRRKASGQHKVSRPTAIAAGGGLMSGKSDVDDEEDGGKESEWSEEEEDEGPLSPEPLSLDPAFQVLQPQQTLADQLSAAIEHHHHPMETTTTADVAIQTCGGEYEDMGVQTDKPRWQSRSMPGTGVYPRIGNSIYTQTMPSSYTDHVVTCMKCGGTTLSSSHSNATFVSDNKTSSPSSSSNNSNVQAERSSGIVEPSTVAASAAEPKTLTQAEADAMIAAALAPYKSLQKEQQQPPNPKAQAPILTTTTNTNTTTTFTTHHHPTPPPQQHHHPMEDTDEEESDDEAAATTTTSSVRVANNNTNNAAPSILLSKATTASSRATASHLSRSDSNNHGVVYVKPQTTVATCYLNNNGQHQRRASESGSISTFSESKLSLAPYNNNLSLQQPDTMDTATTTASSSSIMNGVGDGGSGGSSAIALITQTMIGDWMWKYTRKAVGNGISERRHKRFFWIHPYTRTLYWSAHAPGMDGREVRAKSASIEGIATIPDHSPGPKVSLLVQTAGRQLRITAEDAGRHQVWFESLSYLLARSSPSEEIRPVPSHSTNSSSLLKKASFPRLRPSKSVSSFAGSSSIHRGTAASTLGGLDDDDDDDELEDVRMCCNGKHHVSKLHRGGK</sequence>
<feature type="coiled-coil region" evidence="1">
    <location>
        <begin position="157"/>
        <end position="300"/>
    </location>
</feature>
<feature type="region of interest" description="Disordered" evidence="2">
    <location>
        <begin position="408"/>
        <end position="492"/>
    </location>
</feature>
<dbReference type="Gene3D" id="1.20.5.1160">
    <property type="entry name" value="Vasodilator-stimulated phosphoprotein"/>
    <property type="match status" value="1"/>
</dbReference>
<organism evidence="4 5">
    <name type="scientific">Lichtheimia ornata</name>
    <dbReference type="NCBI Taxonomy" id="688661"/>
    <lineage>
        <taxon>Eukaryota</taxon>
        <taxon>Fungi</taxon>
        <taxon>Fungi incertae sedis</taxon>
        <taxon>Mucoromycota</taxon>
        <taxon>Mucoromycotina</taxon>
        <taxon>Mucoromycetes</taxon>
        <taxon>Mucorales</taxon>
        <taxon>Lichtheimiaceae</taxon>
        <taxon>Lichtheimia</taxon>
    </lineage>
</organism>
<feature type="compositionally biased region" description="Acidic residues" evidence="2">
    <location>
        <begin position="709"/>
        <end position="719"/>
    </location>
</feature>
<feature type="compositionally biased region" description="Acidic residues" evidence="2">
    <location>
        <begin position="463"/>
        <end position="483"/>
    </location>
</feature>
<dbReference type="InterPro" id="IPR024774">
    <property type="entry name" value="PH_dom-Mcp5-type"/>
</dbReference>
<dbReference type="GO" id="GO:0015631">
    <property type="term" value="F:tubulin binding"/>
    <property type="evidence" value="ECO:0007669"/>
    <property type="project" value="TreeGrafter"/>
</dbReference>
<evidence type="ECO:0000256" key="2">
    <source>
        <dbReference type="SAM" id="MobiDB-lite"/>
    </source>
</evidence>
<feature type="region of interest" description="Disordered" evidence="2">
    <location>
        <begin position="64"/>
        <end position="137"/>
    </location>
</feature>
<keyword evidence="1" id="KW-0175">Coiled coil</keyword>
<feature type="region of interest" description="Disordered" evidence="2">
    <location>
        <begin position="308"/>
        <end position="361"/>
    </location>
</feature>
<dbReference type="PANTHER" id="PTHR28190">
    <property type="entry name" value="NUCLEAR MIGRATION PROTEIN NUM1"/>
    <property type="match status" value="1"/>
</dbReference>
<feature type="compositionally biased region" description="Low complexity" evidence="2">
    <location>
        <begin position="344"/>
        <end position="360"/>
    </location>
</feature>
<reference evidence="4 5" key="1">
    <citation type="submission" date="2023-03" db="EMBL/GenBank/DDBJ databases">
        <title>Genome sequence of Lichtheimia ornata CBS 291.66.</title>
        <authorList>
            <person name="Mohabir J.T."/>
            <person name="Shea T.P."/>
            <person name="Kurbessoian T."/>
            <person name="Berby B."/>
            <person name="Fontaine J."/>
            <person name="Livny J."/>
            <person name="Gnirke A."/>
            <person name="Stajich J.E."/>
            <person name="Cuomo C.A."/>
        </authorList>
    </citation>
    <scope>NUCLEOTIDE SEQUENCE [LARGE SCALE GENOMIC DNA]</scope>
    <source>
        <strain evidence="4">CBS 291.66</strain>
    </source>
</reference>
<dbReference type="RefSeq" id="XP_058338300.1">
    <property type="nucleotide sequence ID" value="XM_058490905.1"/>
</dbReference>
<dbReference type="InterPro" id="IPR053005">
    <property type="entry name" value="Nuclear_Pos-Cytoskel_Interact"/>
</dbReference>